<keyword evidence="1" id="KW-1133">Transmembrane helix</keyword>
<protein>
    <recommendedName>
        <fullName evidence="4">MotA/TolQ/ExbB proton channel domain-containing protein</fullName>
    </recommendedName>
</protein>
<reference evidence="2 3" key="1">
    <citation type="journal article" date="2015" name="Genome Announc.">
        <title>Complete Genome Sequence of Microcystis aeruginosa NIES-2549, a Bloom-Forming Cyanobacterium from Lake Kasumigaura, Japan.</title>
        <authorList>
            <person name="Yamaguchi H."/>
            <person name="Suzuki S."/>
            <person name="Tanabe Y."/>
            <person name="Osana Y."/>
            <person name="Shimura Y."/>
            <person name="Ishida K."/>
            <person name="Kawachi M."/>
        </authorList>
    </citation>
    <scope>NUCLEOTIDE SEQUENCE [LARGE SCALE GENOMIC DNA]</scope>
    <source>
        <strain evidence="2 3">NIES-2549</strain>
    </source>
</reference>
<gene>
    <name evidence="2" type="ORF">MYAER_4211</name>
</gene>
<keyword evidence="1" id="KW-0472">Membrane</keyword>
<keyword evidence="1" id="KW-0812">Transmembrane</keyword>
<proteinExistence type="predicted"/>
<dbReference type="Proteomes" id="UP000034103">
    <property type="component" value="Chromosome"/>
</dbReference>
<evidence type="ECO:0000313" key="2">
    <source>
        <dbReference type="EMBL" id="AKE66535.1"/>
    </source>
</evidence>
<dbReference type="AlphaFoldDB" id="A0A0F6RNM1"/>
<sequence>MALLNLFPPYLIVLTLVLVIFPTVLAVRIRMTLYKHLQDSTAKVKRLIRGESRGVQPKIISNLENRFKIASSQLDDVNTAALVDGLYHEEQFTFMSKSLSCEKWDYFVRVLPNLLLAFGLLGTFFGITLNLTGISTLIDINNVDLQSLGEKLKTPLESMGIAFITSLIGLACSSLLTVINLIFNTNLAKVNLISSLEDYLDNILQPTVEGNSRLDKAVNRMVDTQQAFLTNFHNEVTRVLESSLEKVAKKIDDGNQETAKLVTQVCERLTETAGTLSTGATTFKSSTNSFEENVNKLYKAIHHENFVKYGQSLDNCISNFKSTVDKLVNSQVTDNLVATSEKLYSTHAKLCLTVEHIDSLTKLMSQATDNVHNTFKSLVSVEAEIKNLGQSSLSIRKESQNLNIVLNERTEQLLISLQSIQNNLLETTHNINNNSDQLTALGDRLSRLISQEVGRNNYQGEIIAEKSQQTVSYLRDIQAILNQIINLSNQQKNSFLSEMEKEINQVSDSIKKPF</sequence>
<evidence type="ECO:0000313" key="3">
    <source>
        <dbReference type="Proteomes" id="UP000034103"/>
    </source>
</evidence>
<dbReference type="EMBL" id="CP011304">
    <property type="protein sequence ID" value="AKE66535.1"/>
    <property type="molecule type" value="Genomic_DNA"/>
</dbReference>
<name>A0A0F6RNM1_MICAE</name>
<feature type="transmembrane region" description="Helical" evidence="1">
    <location>
        <begin position="6"/>
        <end position="27"/>
    </location>
</feature>
<evidence type="ECO:0008006" key="4">
    <source>
        <dbReference type="Google" id="ProtNLM"/>
    </source>
</evidence>
<dbReference type="HOGENOM" id="CLU_020732_0_0_3"/>
<organism evidence="2 3">
    <name type="scientific">Microcystis aeruginosa NIES-2549</name>
    <dbReference type="NCBI Taxonomy" id="1641812"/>
    <lineage>
        <taxon>Bacteria</taxon>
        <taxon>Bacillati</taxon>
        <taxon>Cyanobacteriota</taxon>
        <taxon>Cyanophyceae</taxon>
        <taxon>Oscillatoriophycideae</taxon>
        <taxon>Chroococcales</taxon>
        <taxon>Microcystaceae</taxon>
        <taxon>Microcystis</taxon>
    </lineage>
</organism>
<evidence type="ECO:0000256" key="1">
    <source>
        <dbReference type="SAM" id="Phobius"/>
    </source>
</evidence>
<dbReference type="PATRIC" id="fig|1641812.3.peg.4350"/>
<accession>A0A0F6RNM1</accession>
<feature type="transmembrane region" description="Helical" evidence="1">
    <location>
        <begin position="158"/>
        <end position="183"/>
    </location>
</feature>
<feature type="transmembrane region" description="Helical" evidence="1">
    <location>
        <begin position="114"/>
        <end position="138"/>
    </location>
</feature>
<dbReference type="RefSeq" id="WP_052734209.1">
    <property type="nucleotide sequence ID" value="NZ_CP011304.1"/>
</dbReference>